<dbReference type="Proteomes" id="UP001239111">
    <property type="component" value="Chromosome 2"/>
</dbReference>
<dbReference type="EMBL" id="CM056742">
    <property type="protein sequence ID" value="KAJ8678386.1"/>
    <property type="molecule type" value="Genomic_DNA"/>
</dbReference>
<protein>
    <submittedName>
        <fullName evidence="1">Uncharacterized protein</fullName>
    </submittedName>
</protein>
<evidence type="ECO:0000313" key="1">
    <source>
        <dbReference type="EMBL" id="KAJ8678386.1"/>
    </source>
</evidence>
<name>A0ACC2P695_9HYME</name>
<reference evidence="1" key="1">
    <citation type="submission" date="2023-04" db="EMBL/GenBank/DDBJ databases">
        <title>A chromosome-level genome assembly of the parasitoid wasp Eretmocerus hayati.</title>
        <authorList>
            <person name="Zhong Y."/>
            <person name="Liu S."/>
            <person name="Liu Y."/>
        </authorList>
    </citation>
    <scope>NUCLEOTIDE SEQUENCE</scope>
    <source>
        <strain evidence="1">ZJU_SS_LIU_2023</strain>
    </source>
</reference>
<evidence type="ECO:0000313" key="2">
    <source>
        <dbReference type="Proteomes" id="UP001239111"/>
    </source>
</evidence>
<comment type="caution">
    <text evidence="1">The sequence shown here is derived from an EMBL/GenBank/DDBJ whole genome shotgun (WGS) entry which is preliminary data.</text>
</comment>
<accession>A0ACC2P695</accession>
<gene>
    <name evidence="1" type="ORF">QAD02_014173</name>
</gene>
<keyword evidence="2" id="KW-1185">Reference proteome</keyword>
<proteinExistence type="predicted"/>
<sequence length="435" mass="45680">MDDDTESVSARRNTFFRTWENSRCPSTLVPPAGLNHGLQAVTPILAPIHENLQQRVLASTATTTSSFSERASGSTNVSVACGSFCAPAPTLAVPGTSTNFSQRASTTTIVSTGWVNCDMRNRTTKAVPIQSLNFSQLPHSTARITASTAQIVPNSPVRALVSTTVSAAGQHFHAQAPAFTAVPGASRNFFPLSCTARAVSMGRFECGLLNPTSETDLRRSLSSSQLPHSIGWVQASTAATATNVPAHTLVSGSVSVAGQCFRAQAPAFTVGPAASTNSVPHAPMVTVCSTGRVNIGLQDPTLKTGPNKSLNFGQLHNFRARAPAQTATATEILHAQAPGTATVSRVSKSFCAQAPAFTTESAACTEFFPLATTTTVATIDRIGCGIQNPTLETGWQKSLDFSRLPRSIDSRRPPEHVSPDDTLLLPASEQPKVGL</sequence>
<organism evidence="1 2">
    <name type="scientific">Eretmocerus hayati</name>
    <dbReference type="NCBI Taxonomy" id="131215"/>
    <lineage>
        <taxon>Eukaryota</taxon>
        <taxon>Metazoa</taxon>
        <taxon>Ecdysozoa</taxon>
        <taxon>Arthropoda</taxon>
        <taxon>Hexapoda</taxon>
        <taxon>Insecta</taxon>
        <taxon>Pterygota</taxon>
        <taxon>Neoptera</taxon>
        <taxon>Endopterygota</taxon>
        <taxon>Hymenoptera</taxon>
        <taxon>Apocrita</taxon>
        <taxon>Proctotrupomorpha</taxon>
        <taxon>Chalcidoidea</taxon>
        <taxon>Aphelinidae</taxon>
        <taxon>Aphelininae</taxon>
        <taxon>Eretmocerus</taxon>
    </lineage>
</organism>